<gene>
    <name evidence="3" type="ORF">FNJ47_18845</name>
</gene>
<keyword evidence="1" id="KW-0812">Transmembrane</keyword>
<dbReference type="Proteomes" id="UP000468531">
    <property type="component" value="Unassembled WGS sequence"/>
</dbReference>
<evidence type="ECO:0000256" key="1">
    <source>
        <dbReference type="SAM" id="Phobius"/>
    </source>
</evidence>
<evidence type="ECO:0000313" key="4">
    <source>
        <dbReference type="Proteomes" id="UP000468531"/>
    </source>
</evidence>
<dbReference type="EMBL" id="VKHP01000070">
    <property type="protein sequence ID" value="NEU97837.1"/>
    <property type="molecule type" value="Genomic_DNA"/>
</dbReference>
<evidence type="ECO:0000259" key="2">
    <source>
        <dbReference type="Pfam" id="PF01970"/>
    </source>
</evidence>
<feature type="transmembrane region" description="Helical" evidence="1">
    <location>
        <begin position="33"/>
        <end position="53"/>
    </location>
</feature>
<feature type="transmembrane region" description="Helical" evidence="1">
    <location>
        <begin position="126"/>
        <end position="148"/>
    </location>
</feature>
<feature type="transmembrane region" description="Helical" evidence="1">
    <location>
        <begin position="155"/>
        <end position="177"/>
    </location>
</feature>
<dbReference type="PANTHER" id="PTHR35342">
    <property type="entry name" value="TRICARBOXYLIC TRANSPORT PROTEIN"/>
    <property type="match status" value="1"/>
</dbReference>
<feature type="transmembrane region" description="Helical" evidence="1">
    <location>
        <begin position="373"/>
        <end position="399"/>
    </location>
</feature>
<accession>A0A6P1BH93</accession>
<keyword evidence="1" id="KW-0472">Membrane</keyword>
<comment type="caution">
    <text evidence="3">The sequence shown here is derived from an EMBL/GenBank/DDBJ whole genome shotgun (WGS) entry which is preliminary data.</text>
</comment>
<reference evidence="3 4" key="1">
    <citation type="journal article" date="2020" name="Arch. Microbiol.">
        <title>Bradyrhizobium uaiense sp. nov., a new highly efficient cowpea symbiont.</title>
        <authorList>
            <person name="Cabral Michel D."/>
            <person name="Azarias Guimaraes A."/>
            <person name="Martins da Costa E."/>
            <person name="Soares de Carvalho T."/>
            <person name="Balsanelli E."/>
            <person name="Willems A."/>
            <person name="Maltempi de Souza E."/>
            <person name="de Souza Moreira F.M."/>
        </authorList>
    </citation>
    <scope>NUCLEOTIDE SEQUENCE [LARGE SCALE GENOMIC DNA]</scope>
    <source>
        <strain evidence="3 4">UFLA 03-164</strain>
    </source>
</reference>
<evidence type="ECO:0000313" key="3">
    <source>
        <dbReference type="EMBL" id="NEU97837.1"/>
    </source>
</evidence>
<organism evidence="3 4">
    <name type="scientific">Bradyrhizobium uaiense</name>
    <dbReference type="NCBI Taxonomy" id="2594946"/>
    <lineage>
        <taxon>Bacteria</taxon>
        <taxon>Pseudomonadati</taxon>
        <taxon>Pseudomonadota</taxon>
        <taxon>Alphaproteobacteria</taxon>
        <taxon>Hyphomicrobiales</taxon>
        <taxon>Nitrobacteraceae</taxon>
        <taxon>Bradyrhizobium</taxon>
    </lineage>
</organism>
<feature type="transmembrane region" description="Helical" evidence="1">
    <location>
        <begin position="65"/>
        <end position="88"/>
    </location>
</feature>
<proteinExistence type="predicted"/>
<feature type="transmembrane region" description="Helical" evidence="1">
    <location>
        <begin position="271"/>
        <end position="298"/>
    </location>
</feature>
<protein>
    <submittedName>
        <fullName evidence="3">Tripartite tricarboxylate transporter permease</fullName>
    </submittedName>
</protein>
<dbReference type="AlphaFoldDB" id="A0A6P1BH93"/>
<keyword evidence="4" id="KW-1185">Reference proteome</keyword>
<dbReference type="Pfam" id="PF01970">
    <property type="entry name" value="TctA"/>
    <property type="match status" value="1"/>
</dbReference>
<feature type="domain" description="DUF112" evidence="2">
    <location>
        <begin position="37"/>
        <end position="457"/>
    </location>
</feature>
<keyword evidence="1" id="KW-1133">Transmembrane helix</keyword>
<feature type="transmembrane region" description="Helical" evidence="1">
    <location>
        <begin position="488"/>
        <end position="508"/>
    </location>
</feature>
<feature type="transmembrane region" description="Helical" evidence="1">
    <location>
        <begin position="183"/>
        <end position="200"/>
    </location>
</feature>
<sequence>MMELFANLAHGFGVVFQITWWSPSWLFGLSVPISINILMCLIGALVGTLVGVLPGIGTIATVAMLLPITFGLPPVGALIMLAGIYYGAQYGGSTTSILVNIPGEATSVVTALDGHQMAKQGRAGPALAIAAIGSFFAGCVATVLIAVLGAPLTKLALAFGPAEYFSLMVLGLIFAVVLAKGSVLKAIAMIVLGLLLSMVGSDIETGASRMAFNVPELADGLGFATVAMGVFGFAEIIRNLDHGAEMDRNLVQQKIAGLMPTRKDLVDSTPAILRGTVLGSILGILPGGGAVIASFAAYTLEKKLAKDPSRFGRGAIEGVASPESANNAAAQTSFIPLLTLGIPPNAVMALMVGAMTIHGIVPGPQVMQKQPDLVWGMIASMWIGNLMLIIINLPLVGIWVRLLRVPYRLMFPSIVVFCAIGIYSVNNAPVDVVLAGAFGLVGYWLIKHDFEPAPLLLGMVLGPLMEENLRRALLISRGDWSVFLSRPLSAVLLAIAAGLLVLAVLPALRAKRDEVFVESEG</sequence>
<dbReference type="PANTHER" id="PTHR35342:SF5">
    <property type="entry name" value="TRICARBOXYLIC TRANSPORT PROTEIN"/>
    <property type="match status" value="1"/>
</dbReference>
<feature type="transmembrane region" description="Helical" evidence="1">
    <location>
        <begin position="342"/>
        <end position="361"/>
    </location>
</feature>
<name>A0A6P1BH93_9BRAD</name>
<dbReference type="InterPro" id="IPR002823">
    <property type="entry name" value="DUF112_TM"/>
</dbReference>